<protein>
    <submittedName>
        <fullName evidence="1">Uncharacterized protein</fullName>
    </submittedName>
</protein>
<dbReference type="eggNOG" id="COG0086">
    <property type="taxonomic scope" value="Bacteria"/>
</dbReference>
<organism evidence="1 2">
    <name type="scientific">Cellulophaga baltica</name>
    <dbReference type="NCBI Taxonomy" id="76594"/>
    <lineage>
        <taxon>Bacteria</taxon>
        <taxon>Pseudomonadati</taxon>
        <taxon>Bacteroidota</taxon>
        <taxon>Flavobacteriia</taxon>
        <taxon>Flavobacteriales</taxon>
        <taxon>Flavobacteriaceae</taxon>
        <taxon>Cellulophaga</taxon>
    </lineage>
</organism>
<dbReference type="EMBL" id="FNBD01000001">
    <property type="protein sequence ID" value="SDE41764.1"/>
    <property type="molecule type" value="Genomic_DNA"/>
</dbReference>
<dbReference type="Proteomes" id="UP000182114">
    <property type="component" value="Unassembled WGS sequence"/>
</dbReference>
<proteinExistence type="predicted"/>
<name>A0A1G7CQS5_9FLAO</name>
<evidence type="ECO:0000313" key="1">
    <source>
        <dbReference type="EMBL" id="SDE41764.1"/>
    </source>
</evidence>
<sequence length="361" mass="41410">MKITILYIAILYFGLLAQSVLGQEDYKSKVVTLNQLKSEIPIQEKHALKVEIASIMKQLDAKEITEVEAQVLKEAAAKKRALNIENRLSIIDHEIALLERNGGQVLALDSLGTSGSMVEINWGSKDEGEDRLFGINIDTDKKKLDLKYDRRTYSDFVIAVGLNNAIIEDQSLEDSPYKIGGSRFFEMGWQWRTRVFKNSNFMRFNYGFSFQFNGLKAKNNQYFVVNDGQTTLEDFQYELDKAKLRMDNLVFPIHFEFGPSKLTKTDKTIRYDVYKKFRFGIGGYGGFNLGTRQKLKYEVDGENVKDKLKRDYNTSNLIYGLSAYAGFGNTQLYVKYDLNPIFKDALVDQHNISLGLRFDLD</sequence>
<accession>A0A1G7CQS5</accession>
<dbReference type="AlphaFoldDB" id="A0A1G7CQS5"/>
<evidence type="ECO:0000313" key="2">
    <source>
        <dbReference type="Proteomes" id="UP000182114"/>
    </source>
</evidence>
<dbReference type="RefSeq" id="WP_029447061.1">
    <property type="nucleotide sequence ID" value="NZ_FNBD01000001.1"/>
</dbReference>
<dbReference type="GeneID" id="78060738"/>
<keyword evidence="2" id="KW-1185">Reference proteome</keyword>
<gene>
    <name evidence="1" type="ORF">SAMN04487992_10185</name>
</gene>
<reference evidence="2" key="1">
    <citation type="submission" date="2016-10" db="EMBL/GenBank/DDBJ databases">
        <authorList>
            <person name="Varghese N."/>
            <person name="Submissions S."/>
        </authorList>
    </citation>
    <scope>NUCLEOTIDE SEQUENCE [LARGE SCALE GENOMIC DNA]</scope>
    <source>
        <strain evidence="2">DSM 24729</strain>
    </source>
</reference>